<sequence>MFRQQRSETSLSSDYQNINEYIKSCKNIISLIIDSNNTEPKNISKITCEITKLLELGHLVDPMPKKITDLLYSSTFLFCHAFQNDHIQLFSSLASVFNSNKSFYINNSYQKIPSYTWAIVVDNFIQSYSLESIMKRLQNETNPGLTSDHFLSFSSILKSICSRIESKKYQDILRRALKYLINFLIKNKRCPDDSFIQLYSQYFSLCSTTFQNPDDFSDFLTLLNYIYNYKESNMNDFICIQVLSLFHTPAKNLSITQDFCDFIFSKTDVKITKSTIDKEQLDDSFLSFLICVLENKGFDAFDSSSLNYLFEILNSNIDYSKLTDNFVNFASDFIILKNLQDNKIESNGSQPNIILSQFVIKNVPLHYEYLLFNSFKFKCIENMIVASQKKLADIYSHVDSSMIPATIQAFRNKLERATNDFEFASILNTLLDFSMKIEENLDFKAVGINRHIDHPTEKSHQITLNVSHPNGKLQIECDKKLTVSELKGTISLKLQVDPKHLLLFHEKRGLQDHLTIENCQINNGSEIEVSGTFQPLPIESYPTVILSKDFPLFLLGNLQKETAKIKQESIHNFLNYLPTELNTLKTVEDGNNFILHLRSAKSSIHLQYLLETASSQCNNQAVVSEYARTRVFSSLCDELSKKKRIEADNACSFLSFFLSFFSPSFNGLSDRLVPSLLKLLSIEGKDELFVSIISLLNKLHQSSPHQTLNAVKSNLKELSRAIQGTPESSFENLTQFILSLNDRLFFELFCYSYSNDENRFTRLLNQLRTGQDEEPLECIKKCLLIMREADEVPFEKLFNLFNSKLNKKILDQNKFIIDDLLEIEQKTDSNKTRSLILESLDHLSSLSDTSRLAIHDFIVNLSKTTLNDYDFSLLSVERSKSGQKVLLSGRSDINSVLQILYHISPFNFNESQNCIESVTKIQSLFLEMALCERKFINIGDITGYFTGLQRDAATFFNDILKNAPEGWKDGYRGVLRVEITGEFQRNFRSQSRENFLYLTVPILGFERLPDALLYLFNNTEHFTGETRYFAHEINMSIDALKSMKFIKTPSVMALELIRFNKDGNKYVNDIDVPLILDVSDLVTENKPLNYNLDAAIVIDPISSDFNAFVRNRRCNSSWILFDNNKNFIEVDDENEINMILKNSYLVFYTLRESNIVLADFFENMKVSPSMLEWIDKANDQIRIQNKTYNKEIVKYMYNHAEPVALLSYFIHVICRSQDKILIEKTIEKLTNTLTVDQMINYFESDFNIVVDALSKSQNLNYIIDIFSFCFKNYSKIESLFGLMNHFLNQLKFIVYYQITPISHLLLKFVSFSPEFVDTCRKDNWHQKMILIIFLIFDCERGFEYFSNLDLSPLFDTLSILISKEYVPNRYVFLFNIKDKVFHSKKHIQSYIALLFRLRLLNMIELRNDFQNLYLFLNNFQSILEKGNVPQIPPFMRTPEVFTQLQYIIKLGNDSLRSNLTDTYLPKLLSYVQSEDEEVKKASKDLILSLCDDNSKSSYDTLIRKLLSMLPEAPDCSPILEVIAELIKKSQLKDIDYLNSIFNCSNRLHSNNLTNSLISFYQVYDHPVLEENLPKIVESINDNYEELIDFILKFSGQSIDHSLSSPKWEEIAEKVDVNH</sequence>
<evidence type="ECO:0000313" key="4">
    <source>
        <dbReference type="Proteomes" id="UP001470230"/>
    </source>
</evidence>
<dbReference type="InterPro" id="IPR001394">
    <property type="entry name" value="Peptidase_C19_UCH"/>
</dbReference>
<protein>
    <recommendedName>
        <fullName evidence="5">USP domain-containing protein</fullName>
    </recommendedName>
</protein>
<comment type="caution">
    <text evidence="3">The sequence shown here is derived from an EMBL/GenBank/DDBJ whole genome shotgun (WGS) entry which is preliminary data.</text>
</comment>
<dbReference type="SUPFAM" id="SSF48371">
    <property type="entry name" value="ARM repeat"/>
    <property type="match status" value="1"/>
</dbReference>
<dbReference type="InterPro" id="IPR038765">
    <property type="entry name" value="Papain-like_cys_pep_sf"/>
</dbReference>
<dbReference type="CDD" id="cd17039">
    <property type="entry name" value="Ubl_ubiquitin_like"/>
    <property type="match status" value="1"/>
</dbReference>
<evidence type="ECO:0008006" key="5">
    <source>
        <dbReference type="Google" id="ProtNLM"/>
    </source>
</evidence>
<dbReference type="Pfam" id="PF00443">
    <property type="entry name" value="UCH"/>
    <property type="match status" value="1"/>
</dbReference>
<dbReference type="EMBL" id="JAPFFF010000003">
    <property type="protein sequence ID" value="KAK8894042.1"/>
    <property type="molecule type" value="Genomic_DNA"/>
</dbReference>
<dbReference type="Gene3D" id="3.90.70.10">
    <property type="entry name" value="Cysteine proteinases"/>
    <property type="match status" value="1"/>
</dbReference>
<dbReference type="InterPro" id="IPR029071">
    <property type="entry name" value="Ubiquitin-like_domsf"/>
</dbReference>
<gene>
    <name evidence="3" type="ORF">M9Y10_022474</name>
</gene>
<dbReference type="SUPFAM" id="SSF54001">
    <property type="entry name" value="Cysteine proteinases"/>
    <property type="match status" value="1"/>
</dbReference>
<dbReference type="PROSITE" id="PS50235">
    <property type="entry name" value="USP_3"/>
    <property type="match status" value="1"/>
</dbReference>
<dbReference type="PROSITE" id="PS50053">
    <property type="entry name" value="UBIQUITIN_2"/>
    <property type="match status" value="1"/>
</dbReference>
<accession>A0ABR2KSY6</accession>
<evidence type="ECO:0000259" key="1">
    <source>
        <dbReference type="PROSITE" id="PS50053"/>
    </source>
</evidence>
<reference evidence="3 4" key="1">
    <citation type="submission" date="2024-04" db="EMBL/GenBank/DDBJ databases">
        <title>Tritrichomonas musculus Genome.</title>
        <authorList>
            <person name="Alves-Ferreira E."/>
            <person name="Grigg M."/>
            <person name="Lorenzi H."/>
            <person name="Galac M."/>
        </authorList>
    </citation>
    <scope>NUCLEOTIDE SEQUENCE [LARGE SCALE GENOMIC DNA]</scope>
    <source>
        <strain evidence="3 4">EAF2021</strain>
    </source>
</reference>
<proteinExistence type="predicted"/>
<dbReference type="InterPro" id="IPR028889">
    <property type="entry name" value="USP"/>
</dbReference>
<dbReference type="Gene3D" id="3.10.20.90">
    <property type="entry name" value="Phosphatidylinositol 3-kinase Catalytic Subunit, Chain A, domain 1"/>
    <property type="match status" value="1"/>
</dbReference>
<dbReference type="InterPro" id="IPR000626">
    <property type="entry name" value="Ubiquitin-like_dom"/>
</dbReference>
<organism evidence="3 4">
    <name type="scientific">Tritrichomonas musculus</name>
    <dbReference type="NCBI Taxonomy" id="1915356"/>
    <lineage>
        <taxon>Eukaryota</taxon>
        <taxon>Metamonada</taxon>
        <taxon>Parabasalia</taxon>
        <taxon>Tritrichomonadida</taxon>
        <taxon>Tritrichomonadidae</taxon>
        <taxon>Tritrichomonas</taxon>
    </lineage>
</organism>
<dbReference type="SMART" id="SM00213">
    <property type="entry name" value="UBQ"/>
    <property type="match status" value="1"/>
</dbReference>
<feature type="domain" description="USP" evidence="2">
    <location>
        <begin position="881"/>
        <end position="1151"/>
    </location>
</feature>
<dbReference type="InterPro" id="IPR016024">
    <property type="entry name" value="ARM-type_fold"/>
</dbReference>
<dbReference type="Proteomes" id="UP001470230">
    <property type="component" value="Unassembled WGS sequence"/>
</dbReference>
<feature type="domain" description="Ubiquitin-like" evidence="1">
    <location>
        <begin position="462"/>
        <end position="529"/>
    </location>
</feature>
<dbReference type="SUPFAM" id="SSF54236">
    <property type="entry name" value="Ubiquitin-like"/>
    <property type="match status" value="1"/>
</dbReference>
<dbReference type="Pfam" id="PF00240">
    <property type="entry name" value="ubiquitin"/>
    <property type="match status" value="1"/>
</dbReference>
<evidence type="ECO:0000313" key="3">
    <source>
        <dbReference type="EMBL" id="KAK8894042.1"/>
    </source>
</evidence>
<evidence type="ECO:0000259" key="2">
    <source>
        <dbReference type="PROSITE" id="PS50235"/>
    </source>
</evidence>
<keyword evidence="4" id="KW-1185">Reference proteome</keyword>
<name>A0ABR2KSY6_9EUKA</name>